<dbReference type="Pfam" id="PF00578">
    <property type="entry name" value="AhpC-TSA"/>
    <property type="match status" value="1"/>
</dbReference>
<organism evidence="3 4">
    <name type="scientific">Pelomonas caseinilytica</name>
    <dbReference type="NCBI Taxonomy" id="2906763"/>
    <lineage>
        <taxon>Bacteria</taxon>
        <taxon>Pseudomonadati</taxon>
        <taxon>Pseudomonadota</taxon>
        <taxon>Betaproteobacteria</taxon>
        <taxon>Burkholderiales</taxon>
        <taxon>Sphaerotilaceae</taxon>
        <taxon>Roseateles</taxon>
    </lineage>
</organism>
<feature type="domain" description="Thioredoxin" evidence="2">
    <location>
        <begin position="36"/>
        <end position="172"/>
    </location>
</feature>
<evidence type="ECO:0000259" key="2">
    <source>
        <dbReference type="PROSITE" id="PS51352"/>
    </source>
</evidence>
<dbReference type="CDD" id="cd02966">
    <property type="entry name" value="TlpA_like_family"/>
    <property type="match status" value="1"/>
</dbReference>
<protein>
    <submittedName>
        <fullName evidence="3">TlpA family protein disulfide reductase</fullName>
    </submittedName>
</protein>
<dbReference type="PANTHER" id="PTHR42852:SF17">
    <property type="entry name" value="THIOREDOXIN-LIKE PROTEIN HI_1115"/>
    <property type="match status" value="1"/>
</dbReference>
<feature type="chain" id="PRO_5046466344" evidence="1">
    <location>
        <begin position="29"/>
        <end position="172"/>
    </location>
</feature>
<evidence type="ECO:0000313" key="4">
    <source>
        <dbReference type="Proteomes" id="UP001201463"/>
    </source>
</evidence>
<dbReference type="InterPro" id="IPR036249">
    <property type="entry name" value="Thioredoxin-like_sf"/>
</dbReference>
<dbReference type="EMBL" id="JAJTWT010000016">
    <property type="protein sequence ID" value="MCE4540428.1"/>
    <property type="molecule type" value="Genomic_DNA"/>
</dbReference>
<dbReference type="Proteomes" id="UP001201463">
    <property type="component" value="Unassembled WGS sequence"/>
</dbReference>
<evidence type="ECO:0000256" key="1">
    <source>
        <dbReference type="SAM" id="SignalP"/>
    </source>
</evidence>
<gene>
    <name evidence="3" type="ORF">LXT12_24565</name>
</gene>
<dbReference type="InterPro" id="IPR050553">
    <property type="entry name" value="Thioredoxin_ResA/DsbE_sf"/>
</dbReference>
<dbReference type="InterPro" id="IPR006311">
    <property type="entry name" value="TAT_signal"/>
</dbReference>
<keyword evidence="1" id="KW-0732">Signal</keyword>
<accession>A0ABS8XKY7</accession>
<dbReference type="InterPro" id="IPR013766">
    <property type="entry name" value="Thioredoxin_domain"/>
</dbReference>
<dbReference type="PANTHER" id="PTHR42852">
    <property type="entry name" value="THIOL:DISULFIDE INTERCHANGE PROTEIN DSBE"/>
    <property type="match status" value="1"/>
</dbReference>
<dbReference type="Gene3D" id="3.40.30.10">
    <property type="entry name" value="Glutaredoxin"/>
    <property type="match status" value="1"/>
</dbReference>
<keyword evidence="4" id="KW-1185">Reference proteome</keyword>
<evidence type="ECO:0000313" key="3">
    <source>
        <dbReference type="EMBL" id="MCE4540428.1"/>
    </source>
</evidence>
<dbReference type="PROSITE" id="PS51318">
    <property type="entry name" value="TAT"/>
    <property type="match status" value="1"/>
</dbReference>
<dbReference type="SUPFAM" id="SSF52833">
    <property type="entry name" value="Thioredoxin-like"/>
    <property type="match status" value="1"/>
</dbReference>
<dbReference type="RefSeq" id="WP_233394939.1">
    <property type="nucleotide sequence ID" value="NZ_JAJTWT010000016.1"/>
</dbReference>
<reference evidence="3 4" key="1">
    <citation type="submission" date="2021-12" db="EMBL/GenBank/DDBJ databases">
        <title>Genome seq of p7.</title>
        <authorList>
            <person name="Seo T."/>
        </authorList>
    </citation>
    <scope>NUCLEOTIDE SEQUENCE [LARGE SCALE GENOMIC DNA]</scope>
    <source>
        <strain evidence="3 4">P7</strain>
    </source>
</reference>
<dbReference type="PROSITE" id="PS51352">
    <property type="entry name" value="THIOREDOXIN_2"/>
    <property type="match status" value="1"/>
</dbReference>
<name>A0ABS8XKY7_9BURK</name>
<comment type="caution">
    <text evidence="3">The sequence shown here is derived from an EMBL/GenBank/DDBJ whole genome shotgun (WGS) entry which is preliminary data.</text>
</comment>
<sequence>MQHPDRREWCRSAAALLALGAASAGARAAEPLKNVPAIGSPLALPDLPLLEGGEFKAAQAKGQVVVVYWWASWCPFCAQVTPSIQKLWAGHRAAGLQVLGLSIDQDPAAAKAYRARRGYDFPCGWVTPAVGAVLPKPQGLPVTVVRGRDGRVAAAEVGQLFPEDVEQLARFL</sequence>
<dbReference type="InterPro" id="IPR000866">
    <property type="entry name" value="AhpC/TSA"/>
</dbReference>
<feature type="signal peptide" evidence="1">
    <location>
        <begin position="1"/>
        <end position="28"/>
    </location>
</feature>
<proteinExistence type="predicted"/>